<proteinExistence type="predicted"/>
<keyword evidence="4" id="KW-0539">Nucleus</keyword>
<feature type="domain" description="Zn(2)-C6 fungal-type" evidence="5">
    <location>
        <begin position="46"/>
        <end position="81"/>
    </location>
</feature>
<evidence type="ECO:0000313" key="6">
    <source>
        <dbReference type="EMBL" id="KAL2782662.1"/>
    </source>
</evidence>
<gene>
    <name evidence="6" type="ORF">BJX66DRAFT_345633</name>
</gene>
<accession>A0ABR4FHE5</accession>
<keyword evidence="7" id="KW-1185">Reference proteome</keyword>
<name>A0ABR4FHE5_9EURO</name>
<dbReference type="SMART" id="SM00066">
    <property type="entry name" value="GAL4"/>
    <property type="match status" value="1"/>
</dbReference>
<dbReference type="Pfam" id="PF00172">
    <property type="entry name" value="Zn_clus"/>
    <property type="match status" value="1"/>
</dbReference>
<sequence>MAVSYPLCQGPCCGLQQNYFSAQSLPLATGQQIFHQLAPLTRGLIACTYCRRRKIRCDGYEGSVDGRCTNCVKKGKSTCEFKPVSPLTQTPYQYPEPMGRTSNPLPAWHTSVSMDQPQVRLN</sequence>
<dbReference type="PROSITE" id="PS50048">
    <property type="entry name" value="ZN2_CY6_FUNGAL_2"/>
    <property type="match status" value="1"/>
</dbReference>
<evidence type="ECO:0000256" key="2">
    <source>
        <dbReference type="ARBA" id="ARBA00023125"/>
    </source>
</evidence>
<evidence type="ECO:0000313" key="7">
    <source>
        <dbReference type="Proteomes" id="UP001610563"/>
    </source>
</evidence>
<keyword evidence="1" id="KW-0805">Transcription regulation</keyword>
<keyword evidence="2" id="KW-0238">DNA-binding</keyword>
<evidence type="ECO:0000259" key="5">
    <source>
        <dbReference type="PROSITE" id="PS50048"/>
    </source>
</evidence>
<organism evidence="6 7">
    <name type="scientific">Aspergillus keveii</name>
    <dbReference type="NCBI Taxonomy" id="714993"/>
    <lineage>
        <taxon>Eukaryota</taxon>
        <taxon>Fungi</taxon>
        <taxon>Dikarya</taxon>
        <taxon>Ascomycota</taxon>
        <taxon>Pezizomycotina</taxon>
        <taxon>Eurotiomycetes</taxon>
        <taxon>Eurotiomycetidae</taxon>
        <taxon>Eurotiales</taxon>
        <taxon>Aspergillaceae</taxon>
        <taxon>Aspergillus</taxon>
        <taxon>Aspergillus subgen. Nidulantes</taxon>
    </lineage>
</organism>
<dbReference type="PROSITE" id="PS00463">
    <property type="entry name" value="ZN2_CY6_FUNGAL_1"/>
    <property type="match status" value="1"/>
</dbReference>
<evidence type="ECO:0000256" key="3">
    <source>
        <dbReference type="ARBA" id="ARBA00023163"/>
    </source>
</evidence>
<dbReference type="EMBL" id="JBFTWV010000355">
    <property type="protein sequence ID" value="KAL2782662.1"/>
    <property type="molecule type" value="Genomic_DNA"/>
</dbReference>
<comment type="caution">
    <text evidence="6">The sequence shown here is derived from an EMBL/GenBank/DDBJ whole genome shotgun (WGS) entry which is preliminary data.</text>
</comment>
<evidence type="ECO:0000256" key="1">
    <source>
        <dbReference type="ARBA" id="ARBA00023015"/>
    </source>
</evidence>
<evidence type="ECO:0000256" key="4">
    <source>
        <dbReference type="ARBA" id="ARBA00023242"/>
    </source>
</evidence>
<dbReference type="SUPFAM" id="SSF57701">
    <property type="entry name" value="Zn2/Cys6 DNA-binding domain"/>
    <property type="match status" value="1"/>
</dbReference>
<dbReference type="InterPro" id="IPR036864">
    <property type="entry name" value="Zn2-C6_fun-type_DNA-bd_sf"/>
</dbReference>
<dbReference type="Proteomes" id="UP001610563">
    <property type="component" value="Unassembled WGS sequence"/>
</dbReference>
<dbReference type="InterPro" id="IPR001138">
    <property type="entry name" value="Zn2Cys6_DnaBD"/>
</dbReference>
<protein>
    <recommendedName>
        <fullName evidence="5">Zn(2)-C6 fungal-type domain-containing protein</fullName>
    </recommendedName>
</protein>
<dbReference type="Gene3D" id="4.10.240.10">
    <property type="entry name" value="Zn(2)-C6 fungal-type DNA-binding domain"/>
    <property type="match status" value="1"/>
</dbReference>
<keyword evidence="3" id="KW-0804">Transcription</keyword>
<reference evidence="6 7" key="1">
    <citation type="submission" date="2024-07" db="EMBL/GenBank/DDBJ databases">
        <title>Section-level genome sequencing and comparative genomics of Aspergillus sections Usti and Cavernicolus.</title>
        <authorList>
            <consortium name="Lawrence Berkeley National Laboratory"/>
            <person name="Nybo J.L."/>
            <person name="Vesth T.C."/>
            <person name="Theobald S."/>
            <person name="Frisvad J.C."/>
            <person name="Larsen T.O."/>
            <person name="Kjaerboelling I."/>
            <person name="Rothschild-Mancinelli K."/>
            <person name="Lyhne E.K."/>
            <person name="Kogle M.E."/>
            <person name="Barry K."/>
            <person name="Clum A."/>
            <person name="Na H."/>
            <person name="Ledsgaard L."/>
            <person name="Lin J."/>
            <person name="Lipzen A."/>
            <person name="Kuo A."/>
            <person name="Riley R."/>
            <person name="Mondo S."/>
            <person name="Labutti K."/>
            <person name="Haridas S."/>
            <person name="Pangalinan J."/>
            <person name="Salamov A.A."/>
            <person name="Simmons B.A."/>
            <person name="Magnuson J.K."/>
            <person name="Chen J."/>
            <person name="Drula E."/>
            <person name="Henrissat B."/>
            <person name="Wiebenga A."/>
            <person name="Lubbers R.J."/>
            <person name="Gomes A.C."/>
            <person name="Makela M.R."/>
            <person name="Stajich J."/>
            <person name="Grigoriev I.V."/>
            <person name="Mortensen U.H."/>
            <person name="De Vries R.P."/>
            <person name="Baker S.E."/>
            <person name="Andersen M.R."/>
        </authorList>
    </citation>
    <scope>NUCLEOTIDE SEQUENCE [LARGE SCALE GENOMIC DNA]</scope>
    <source>
        <strain evidence="6 7">CBS 209.92</strain>
    </source>
</reference>
<dbReference type="CDD" id="cd00067">
    <property type="entry name" value="GAL4"/>
    <property type="match status" value="1"/>
</dbReference>